<keyword evidence="5" id="KW-0812">Transmembrane</keyword>
<dbReference type="GO" id="GO:0000724">
    <property type="term" value="P:double-strand break repair via homologous recombination"/>
    <property type="evidence" value="ECO:0007669"/>
    <property type="project" value="TreeGrafter"/>
</dbReference>
<keyword evidence="5" id="KW-1133">Transmembrane helix</keyword>
<dbReference type="GO" id="GO:0035861">
    <property type="term" value="C:site of double-strand break"/>
    <property type="evidence" value="ECO:0007669"/>
    <property type="project" value="TreeGrafter"/>
</dbReference>
<protein>
    <recommendedName>
        <fullName evidence="4">Checkpoint protein</fullName>
    </recommendedName>
</protein>
<keyword evidence="6" id="KW-1185">Reference proteome</keyword>
<dbReference type="GO" id="GO:0005730">
    <property type="term" value="C:nucleolus"/>
    <property type="evidence" value="ECO:0007669"/>
    <property type="project" value="InterPro"/>
</dbReference>
<dbReference type="Proteomes" id="UP000095281">
    <property type="component" value="Unplaced"/>
</dbReference>
<dbReference type="InterPro" id="IPR007150">
    <property type="entry name" value="HUS1/Mec3"/>
</dbReference>
<comment type="similarity">
    <text evidence="2 4">Belongs to the HUS1 family.</text>
</comment>
<proteinExistence type="inferred from homology"/>
<dbReference type="PIRSF" id="PIRSF011312">
    <property type="entry name" value="Cell_cycle_HUS1"/>
    <property type="match status" value="1"/>
</dbReference>
<evidence type="ECO:0000256" key="2">
    <source>
        <dbReference type="ARBA" id="ARBA00005563"/>
    </source>
</evidence>
<dbReference type="PANTHER" id="PTHR12900">
    <property type="entry name" value="MITOTIC AND DNA DAMAGE CHECKPOINT PROTEIN HUS1"/>
    <property type="match status" value="1"/>
</dbReference>
<dbReference type="WBParaSite" id="MhA1_Contig1691.frz3.gene7">
    <property type="protein sequence ID" value="MhA1_Contig1691.frz3.gene7"/>
    <property type="gene ID" value="MhA1_Contig1691.frz3.gene7"/>
</dbReference>
<sequence length="291" mass="32267">MRFTAVLGDTKSIEIFISLFYSLNNLLILTFLEILGIVSKLCRKRVVVRITPNEFSFVNIYSLREGICLDFRLLKDQLFCSWVFDGISAENNAIFFELSTDDLIGSMQARENQAKFKLVKKDNIPHLRIELIANGLVNEIPINLILVRNWNDYNPPDMGPPSVAVTLPPVKNLSKILSAVKNIGAKSAAFRVNNVGEFSVCAITDMAKVDIYAGDLTNLSLTGSSNTTPRRSVDEFSSVVLDIRALYPFVSSLSPYIARLGMKVVNGKGAIFSANELECNLTLYIAGQQTD</sequence>
<dbReference type="PANTHER" id="PTHR12900:SF0">
    <property type="entry name" value="CHECKPOINT PROTEIN"/>
    <property type="match status" value="1"/>
</dbReference>
<evidence type="ECO:0000256" key="3">
    <source>
        <dbReference type="ARBA" id="ARBA00023242"/>
    </source>
</evidence>
<evidence type="ECO:0000256" key="4">
    <source>
        <dbReference type="PIRNR" id="PIRNR011312"/>
    </source>
</evidence>
<dbReference type="GO" id="GO:0033314">
    <property type="term" value="P:mitotic DNA replication checkpoint signaling"/>
    <property type="evidence" value="ECO:0007669"/>
    <property type="project" value="TreeGrafter"/>
</dbReference>
<evidence type="ECO:0000313" key="7">
    <source>
        <dbReference type="WBParaSite" id="MhA1_Contig1691.frz3.gene7"/>
    </source>
</evidence>
<reference evidence="7" key="1">
    <citation type="submission" date="2016-11" db="UniProtKB">
        <authorList>
            <consortium name="WormBaseParasite"/>
        </authorList>
    </citation>
    <scope>IDENTIFICATION</scope>
</reference>
<dbReference type="InterPro" id="IPR016580">
    <property type="entry name" value="HUS1"/>
</dbReference>
<dbReference type="AlphaFoldDB" id="A0A1I8B9E6"/>
<dbReference type="Gene3D" id="3.70.10.10">
    <property type="match status" value="1"/>
</dbReference>
<evidence type="ECO:0000256" key="5">
    <source>
        <dbReference type="SAM" id="Phobius"/>
    </source>
</evidence>
<comment type="subcellular location">
    <subcellularLocation>
        <location evidence="1">Nucleus</location>
    </subcellularLocation>
</comment>
<name>A0A1I8B9E6_MELHA</name>
<dbReference type="GO" id="GO:0030896">
    <property type="term" value="C:checkpoint clamp complex"/>
    <property type="evidence" value="ECO:0007669"/>
    <property type="project" value="InterPro"/>
</dbReference>
<accession>A0A1I8B9E6</accession>
<dbReference type="Pfam" id="PF04005">
    <property type="entry name" value="Hus1"/>
    <property type="match status" value="1"/>
</dbReference>
<evidence type="ECO:0000313" key="6">
    <source>
        <dbReference type="Proteomes" id="UP000095281"/>
    </source>
</evidence>
<dbReference type="GO" id="GO:0044778">
    <property type="term" value="P:meiotic DNA integrity checkpoint signaling"/>
    <property type="evidence" value="ECO:0007669"/>
    <property type="project" value="TreeGrafter"/>
</dbReference>
<feature type="transmembrane region" description="Helical" evidence="5">
    <location>
        <begin position="15"/>
        <end position="35"/>
    </location>
</feature>
<evidence type="ECO:0000256" key="1">
    <source>
        <dbReference type="ARBA" id="ARBA00004123"/>
    </source>
</evidence>
<dbReference type="GO" id="GO:0000723">
    <property type="term" value="P:telomere maintenance"/>
    <property type="evidence" value="ECO:0007669"/>
    <property type="project" value="TreeGrafter"/>
</dbReference>
<dbReference type="GO" id="GO:0031573">
    <property type="term" value="P:mitotic intra-S DNA damage checkpoint signaling"/>
    <property type="evidence" value="ECO:0007669"/>
    <property type="project" value="TreeGrafter"/>
</dbReference>
<dbReference type="GO" id="GO:0006289">
    <property type="term" value="P:nucleotide-excision repair"/>
    <property type="evidence" value="ECO:0007669"/>
    <property type="project" value="TreeGrafter"/>
</dbReference>
<organism evidence="6 7">
    <name type="scientific">Meloidogyne hapla</name>
    <name type="common">Root-knot nematode worm</name>
    <dbReference type="NCBI Taxonomy" id="6305"/>
    <lineage>
        <taxon>Eukaryota</taxon>
        <taxon>Metazoa</taxon>
        <taxon>Ecdysozoa</taxon>
        <taxon>Nematoda</taxon>
        <taxon>Chromadorea</taxon>
        <taxon>Rhabditida</taxon>
        <taxon>Tylenchina</taxon>
        <taxon>Tylenchomorpha</taxon>
        <taxon>Tylenchoidea</taxon>
        <taxon>Meloidogynidae</taxon>
        <taxon>Meloidogyninae</taxon>
        <taxon>Meloidogyne</taxon>
    </lineage>
</organism>
<keyword evidence="3" id="KW-0539">Nucleus</keyword>
<keyword evidence="5" id="KW-0472">Membrane</keyword>